<evidence type="ECO:0000256" key="1">
    <source>
        <dbReference type="SAM" id="Phobius"/>
    </source>
</evidence>
<feature type="transmembrane region" description="Helical" evidence="1">
    <location>
        <begin position="223"/>
        <end position="242"/>
    </location>
</feature>
<evidence type="ECO:0000313" key="2">
    <source>
        <dbReference type="EMBL" id="CZR53552.1"/>
    </source>
</evidence>
<dbReference type="Proteomes" id="UP000184330">
    <property type="component" value="Unassembled WGS sequence"/>
</dbReference>
<reference evidence="2 3" key="1">
    <citation type="submission" date="2016-03" db="EMBL/GenBank/DDBJ databases">
        <authorList>
            <person name="Ploux O."/>
        </authorList>
    </citation>
    <scope>NUCLEOTIDE SEQUENCE [LARGE SCALE GENOMIC DNA]</scope>
    <source>
        <strain evidence="2 3">UAMH 11012</strain>
    </source>
</reference>
<feature type="transmembrane region" description="Helical" evidence="1">
    <location>
        <begin position="189"/>
        <end position="217"/>
    </location>
</feature>
<evidence type="ECO:0000313" key="3">
    <source>
        <dbReference type="Proteomes" id="UP000184330"/>
    </source>
</evidence>
<sequence>MSNSPSSQETPSMGREKAFPVLLSRRGFARFATIGGPLSLALIFIMLPSGAFLPPISPNHSPGQVVDHYRRHETGLKGGIALIQFIGLFFMLYTAAVGGQISQIPGVSKTVVYSQLLGGCVGGIFLTIPSYFFATTLYRLDRTPELTELLNDMSWIFFAMPFSGLLCQDLAFSYAVLLDRRPRPLFPRWLAWVSTGLTLSFYPAIGVNCVHSGVVAWNGVLTFWTAGVCIGAQICLTSLYTWKAISRTDLPGDEEVVSGEEREMWMSRVEVEELVERLVQGAGVASHPERDSK</sequence>
<dbReference type="EMBL" id="FJOG01000004">
    <property type="protein sequence ID" value="CZR53552.1"/>
    <property type="molecule type" value="Genomic_DNA"/>
</dbReference>
<proteinExistence type="predicted"/>
<dbReference type="AlphaFoldDB" id="A0A1L7WL92"/>
<dbReference type="OrthoDB" id="3449024at2759"/>
<feature type="transmembrane region" description="Helical" evidence="1">
    <location>
        <begin position="154"/>
        <end position="177"/>
    </location>
</feature>
<feature type="transmembrane region" description="Helical" evidence="1">
    <location>
        <begin position="79"/>
        <end position="99"/>
    </location>
</feature>
<accession>A0A1L7WL92</accession>
<feature type="transmembrane region" description="Helical" evidence="1">
    <location>
        <begin position="27"/>
        <end position="47"/>
    </location>
</feature>
<name>A0A1L7WL92_9HELO</name>
<gene>
    <name evidence="2" type="ORF">PAC_03431</name>
</gene>
<keyword evidence="3" id="KW-1185">Reference proteome</keyword>
<keyword evidence="1" id="KW-1133">Transmembrane helix</keyword>
<keyword evidence="1" id="KW-0812">Transmembrane</keyword>
<feature type="transmembrane region" description="Helical" evidence="1">
    <location>
        <begin position="111"/>
        <end position="134"/>
    </location>
</feature>
<keyword evidence="1" id="KW-0472">Membrane</keyword>
<organism evidence="2 3">
    <name type="scientific">Phialocephala subalpina</name>
    <dbReference type="NCBI Taxonomy" id="576137"/>
    <lineage>
        <taxon>Eukaryota</taxon>
        <taxon>Fungi</taxon>
        <taxon>Dikarya</taxon>
        <taxon>Ascomycota</taxon>
        <taxon>Pezizomycotina</taxon>
        <taxon>Leotiomycetes</taxon>
        <taxon>Helotiales</taxon>
        <taxon>Mollisiaceae</taxon>
        <taxon>Phialocephala</taxon>
        <taxon>Phialocephala fortinii species complex</taxon>
    </lineage>
</organism>
<protein>
    <submittedName>
        <fullName evidence="2">Related to integral membrane protein</fullName>
    </submittedName>
</protein>